<dbReference type="GO" id="GO:0007264">
    <property type="term" value="P:small GTPase-mediated signal transduction"/>
    <property type="evidence" value="ECO:0007669"/>
    <property type="project" value="UniProtKB-UniRule"/>
</dbReference>
<comment type="similarity">
    <text evidence="2 5">Belongs to the Rab GDI family.</text>
</comment>
<dbReference type="GO" id="GO:0005634">
    <property type="term" value="C:nucleus"/>
    <property type="evidence" value="ECO:0007669"/>
    <property type="project" value="TreeGrafter"/>
</dbReference>
<dbReference type="GO" id="GO:0005096">
    <property type="term" value="F:GTPase activator activity"/>
    <property type="evidence" value="ECO:0007669"/>
    <property type="project" value="UniProtKB-UniRule"/>
</dbReference>
<dbReference type="Gene3D" id="3.50.50.60">
    <property type="entry name" value="FAD/NAD(P)-binding domain"/>
    <property type="match status" value="1"/>
</dbReference>
<dbReference type="GO" id="GO:0005829">
    <property type="term" value="C:cytosol"/>
    <property type="evidence" value="ECO:0007669"/>
    <property type="project" value="TreeGrafter"/>
</dbReference>
<name>A0A182IWI9_ANOAO</name>
<protein>
    <recommendedName>
        <fullName evidence="5">Rab proteins geranylgeranyltransferase component A</fullName>
    </recommendedName>
</protein>
<dbReference type="SUPFAM" id="SSF51905">
    <property type="entry name" value="FAD/NAD(P)-binding domain"/>
    <property type="match status" value="1"/>
</dbReference>
<dbReference type="Gene3D" id="3.30.519.10">
    <property type="entry name" value="Guanine Nucleotide Dissociation Inhibitor, domain 2"/>
    <property type="match status" value="1"/>
</dbReference>
<keyword evidence="3 5" id="KW-0343">GTPase activation</keyword>
<organism evidence="7">
    <name type="scientific">Anopheles atroparvus</name>
    <name type="common">European mosquito</name>
    <dbReference type="NCBI Taxonomy" id="41427"/>
    <lineage>
        <taxon>Eukaryota</taxon>
        <taxon>Metazoa</taxon>
        <taxon>Ecdysozoa</taxon>
        <taxon>Arthropoda</taxon>
        <taxon>Hexapoda</taxon>
        <taxon>Insecta</taxon>
        <taxon>Pterygota</taxon>
        <taxon>Neoptera</taxon>
        <taxon>Endopterygota</taxon>
        <taxon>Diptera</taxon>
        <taxon>Nematocera</taxon>
        <taxon>Culicoidea</taxon>
        <taxon>Culicidae</taxon>
        <taxon>Anophelinae</taxon>
        <taxon>Anopheles</taxon>
    </lineage>
</organism>
<dbReference type="GO" id="GO:0005092">
    <property type="term" value="F:GDP-dissociation inhibitor activity"/>
    <property type="evidence" value="ECO:0007669"/>
    <property type="project" value="InterPro"/>
</dbReference>
<comment type="subcellular location">
    <subcellularLocation>
        <location evidence="1 5">Cytoplasm</location>
    </subcellularLocation>
</comment>
<evidence type="ECO:0000313" key="7">
    <source>
        <dbReference type="EnsemblMetazoa" id="AATE006848-PA.1"/>
    </source>
</evidence>
<keyword evidence="4 5" id="KW-0963">Cytoplasm</keyword>
<evidence type="ECO:0000256" key="4">
    <source>
        <dbReference type="ARBA" id="ARBA00022490"/>
    </source>
</evidence>
<dbReference type="GO" id="GO:0016192">
    <property type="term" value="P:vesicle-mediated transport"/>
    <property type="evidence" value="ECO:0007669"/>
    <property type="project" value="TreeGrafter"/>
</dbReference>
<dbReference type="InterPro" id="IPR001738">
    <property type="entry name" value="Rab_escort"/>
</dbReference>
<dbReference type="InterPro" id="IPR036188">
    <property type="entry name" value="FAD/NAD-bd_sf"/>
</dbReference>
<sequence length="627" mass="69859">LCILLIYSLFPRLSLNFFPKNWYSQLLGSNMEEELPTEFDLIVIGTGLTESIVAAAASRVGKTVLHLDTNDYYGGYWASFNLEAFRKYLNSCRSHHQPSTTSSRFENNFLQLCPYPTIVQNAYEKWSNLLEESGDVDGWSREKIEQEFRRFNIDLTPKLLYARGSMVELLISSNICRYAEFRALDRVATVWDGKIMTVPCSRSDVFTSKDVNVIEKRLLMKFLQSCASFEEGLDVENKPEELEGKTFLEHLQSHKLTPNLIHYVLYTIAMGNDRTPAREGLAGVKKFLMSLGHYGNSPFLFPVYGCGEIPQCFCRLCAVFGGIYCLNKSIEGIHFEAHPNLGGTFRYESVKCGKQNIKSKDLVVGQGYLPRDVFVTGSTTEGTKGNACGRLARAVILTNVPFGGASQNPGGGGVVIMKLPPVSGHREGATILQMSHYSGTCPKQIYLIHVTTVAVSENPENDLKPYIAQILSYDYSKKGEQSNDEKSEEPTEPQSENTTSTILYEAYFNIPSCIACTAAPNSAVPAGIRLTCGPHHELDYDQSIEQAKRIFRDIYPEEDFLPRAPDPEEIIIGEEEPVQEQTGNAADGNDEPVDNASECRDTESDSALAQEAKEEAIDKAEECTEQK</sequence>
<feature type="region of interest" description="Disordered" evidence="6">
    <location>
        <begin position="478"/>
        <end position="498"/>
    </location>
</feature>
<feature type="region of interest" description="Disordered" evidence="6">
    <location>
        <begin position="571"/>
        <end position="627"/>
    </location>
</feature>
<dbReference type="AlphaFoldDB" id="A0A182IWI9"/>
<dbReference type="FunFam" id="1.10.405.10:FF:000003">
    <property type="entry name" value="Rab proteins geranylgeranyltransferase component A"/>
    <property type="match status" value="1"/>
</dbReference>
<dbReference type="PANTHER" id="PTHR11787">
    <property type="entry name" value="RAB GDP-DISSOCIATION INHIBITOR"/>
    <property type="match status" value="1"/>
</dbReference>
<dbReference type="PANTHER" id="PTHR11787:SF4">
    <property type="entry name" value="CHM, RAB ESCORT PROTEIN 1"/>
    <property type="match status" value="1"/>
</dbReference>
<evidence type="ECO:0000256" key="1">
    <source>
        <dbReference type="ARBA" id="ARBA00004496"/>
    </source>
</evidence>
<evidence type="ECO:0000256" key="2">
    <source>
        <dbReference type="ARBA" id="ARBA00005593"/>
    </source>
</evidence>
<evidence type="ECO:0000256" key="3">
    <source>
        <dbReference type="ARBA" id="ARBA00022468"/>
    </source>
</evidence>
<dbReference type="Pfam" id="PF00996">
    <property type="entry name" value="GDI"/>
    <property type="match status" value="2"/>
</dbReference>
<dbReference type="PIRSF" id="PIRSF016550">
    <property type="entry name" value="Rab_ger_ger_transf_A_euk"/>
    <property type="match status" value="1"/>
</dbReference>
<feature type="compositionally biased region" description="Basic and acidic residues" evidence="6">
    <location>
        <begin position="611"/>
        <end position="627"/>
    </location>
</feature>
<dbReference type="EnsemblMetazoa" id="AATE006848-RA">
    <property type="protein sequence ID" value="AATE006848-PA.1"/>
    <property type="gene ID" value="AATE006848"/>
</dbReference>
<dbReference type="SUPFAM" id="SSF54373">
    <property type="entry name" value="FAD-linked reductases, C-terminal domain"/>
    <property type="match status" value="1"/>
</dbReference>
<dbReference type="STRING" id="41427.A0A182IWI9"/>
<accession>A0A182IWI9</accession>
<dbReference type="InterPro" id="IPR018203">
    <property type="entry name" value="GDP_dissociation_inhibitor"/>
</dbReference>
<evidence type="ECO:0000256" key="6">
    <source>
        <dbReference type="SAM" id="MobiDB-lite"/>
    </source>
</evidence>
<evidence type="ECO:0000256" key="5">
    <source>
        <dbReference type="PIRNR" id="PIRNR016550"/>
    </source>
</evidence>
<dbReference type="Gene3D" id="1.10.405.10">
    <property type="entry name" value="Guanine Nucleotide Dissociation Inhibitor, domain 1"/>
    <property type="match status" value="1"/>
</dbReference>
<dbReference type="PRINTS" id="PR00891">
    <property type="entry name" value="RABGDIREP"/>
</dbReference>
<dbReference type="GO" id="GO:0006886">
    <property type="term" value="P:intracellular protein transport"/>
    <property type="evidence" value="ECO:0007669"/>
    <property type="project" value="InterPro"/>
</dbReference>
<comment type="function">
    <text evidence="5">Substrate-binding subunit (component A) of the Rab geranylgeranyltransferase (GGTase) complex. Binds unprenylated Rab proteins and presents the substrate peptide to the catalytic component B. The component A is thought to be regenerated by transferring its prenylated Rab back to the donor membrane.</text>
</comment>
<feature type="compositionally biased region" description="Basic and acidic residues" evidence="6">
    <location>
        <begin position="478"/>
        <end position="489"/>
    </location>
</feature>
<reference evidence="7" key="1">
    <citation type="submission" date="2022-08" db="UniProtKB">
        <authorList>
            <consortium name="EnsemblMetazoa"/>
        </authorList>
    </citation>
    <scope>IDENTIFICATION</scope>
    <source>
        <strain evidence="7">EBRO</strain>
    </source>
</reference>
<dbReference type="VEuPathDB" id="VectorBase:AATE006848"/>
<proteinExistence type="inferred from homology"/>
<dbReference type="GO" id="GO:0005968">
    <property type="term" value="C:Rab-protein geranylgeranyltransferase complex"/>
    <property type="evidence" value="ECO:0007669"/>
    <property type="project" value="UniProtKB-UniRule"/>
</dbReference>